<dbReference type="InterPro" id="IPR052956">
    <property type="entry name" value="Mesenchyme-surface_protein"/>
</dbReference>
<dbReference type="EMBL" id="JACVVK020000009">
    <property type="protein sequence ID" value="KAK7505707.1"/>
    <property type="molecule type" value="Genomic_DNA"/>
</dbReference>
<evidence type="ECO:0000313" key="3">
    <source>
        <dbReference type="EMBL" id="KAK7505707.1"/>
    </source>
</evidence>
<accession>A0ABD0M3E8</accession>
<dbReference type="Pfam" id="PF22494">
    <property type="entry name" value="choice_anch_I"/>
    <property type="match status" value="2"/>
</dbReference>
<feature type="compositionally biased region" description="Low complexity" evidence="1">
    <location>
        <begin position="412"/>
        <end position="427"/>
    </location>
</feature>
<feature type="compositionally biased region" description="Basic and acidic residues" evidence="1">
    <location>
        <begin position="384"/>
        <end position="395"/>
    </location>
</feature>
<reference evidence="3 4" key="1">
    <citation type="journal article" date="2023" name="Sci. Data">
        <title>Genome assembly of the Korean intertidal mud-creeper Batillaria attramentaria.</title>
        <authorList>
            <person name="Patra A.K."/>
            <person name="Ho P.T."/>
            <person name="Jun S."/>
            <person name="Lee S.J."/>
            <person name="Kim Y."/>
            <person name="Won Y.J."/>
        </authorList>
    </citation>
    <scope>NUCLEOTIDE SEQUENCE [LARGE SCALE GENOMIC DNA]</scope>
    <source>
        <strain evidence="3">Wonlab-2016</strain>
    </source>
</reference>
<feature type="compositionally biased region" description="Low complexity" evidence="1">
    <location>
        <begin position="295"/>
        <end position="313"/>
    </location>
</feature>
<sequence length="745" mass="81329">MTDNMRVIARVFVLMAVIGAEGFDIKLSHMSTVYLPYEFVGTTPKYGFDKDAVETFALDPVKKIIYAVGEKNIHVIDASNASDLTYLDHVSKENIEFRDVTVCKDHVFVTFISGTSTQLGGVRVYRSYDKTAMRMEEISTFTDVGAEPKSIEATDDCTIVVAAEAGGEVINRLITDRPGMVTILRFTQGYDKAPQTNKLDFTAFDQNFDQQYGQSGVRWVYRGSNGNNPFSNDAEPESITFNDDFSKAFVTLQGNNAIAEVDLRNNRITKLHGLGFKQWGEFDASDKDDDTEVRSAASNESSGSTSLATSTVSPPQPNTSTAKPTTEPRVAKPVPQGSTPLVSAANPASSHEKTDSQHRPYREQQDVHVASHTHSKGSVTRGNHSHEGVHRDQQSRAHQGAPVPSGQRLEPVSRSYASAAATSTRVSDNNGGARNASSTVTGVSSASVRGINITSWPLYGMYQPDYLQYVAWKGAGYIITANEGDSKDYDNLFNEEARAADVKDGDIAATVSSSVKTAMQDDRKLGRLLISTIDGKDADGKFEKFYTYGARSFSIWKTSTMARVYDSGSELEQKTSELRPDLFNGDTNADDTVADGFDKRSDDKGPEAESLAVAKFGDYLVIFVGCERPGSIFVYSVKDNMEDAKFELLYTDGIPKEGSRTYGDMYDARDLFAVDPEYLSFVPAKTLADHPVLLVSGAQSGTITALKVEVTGATTSGVDGVRAFASKYQQVLSFKAGRSLFWVFD</sequence>
<organism evidence="3 4">
    <name type="scientific">Batillaria attramentaria</name>
    <dbReference type="NCBI Taxonomy" id="370345"/>
    <lineage>
        <taxon>Eukaryota</taxon>
        <taxon>Metazoa</taxon>
        <taxon>Spiralia</taxon>
        <taxon>Lophotrochozoa</taxon>
        <taxon>Mollusca</taxon>
        <taxon>Gastropoda</taxon>
        <taxon>Caenogastropoda</taxon>
        <taxon>Sorbeoconcha</taxon>
        <taxon>Cerithioidea</taxon>
        <taxon>Batillariidae</taxon>
        <taxon>Batillaria</taxon>
    </lineage>
</organism>
<feature type="domain" description="Choice-of-anchor I" evidence="2">
    <location>
        <begin position="53"/>
        <end position="279"/>
    </location>
</feature>
<feature type="compositionally biased region" description="Polar residues" evidence="1">
    <location>
        <begin position="336"/>
        <end position="349"/>
    </location>
</feature>
<protein>
    <recommendedName>
        <fullName evidence="2">Choice-of-anchor I domain-containing protein</fullName>
    </recommendedName>
</protein>
<dbReference type="InterPro" id="IPR055188">
    <property type="entry name" value="Choice_anch_I"/>
</dbReference>
<dbReference type="PANTHER" id="PTHR46928:SF1">
    <property type="entry name" value="MESENCHYME-SPECIFIC CELL SURFACE GLYCOPROTEIN"/>
    <property type="match status" value="1"/>
</dbReference>
<evidence type="ECO:0000256" key="1">
    <source>
        <dbReference type="SAM" id="MobiDB-lite"/>
    </source>
</evidence>
<feature type="domain" description="Choice-of-anchor I" evidence="2">
    <location>
        <begin position="445"/>
        <end position="640"/>
    </location>
</feature>
<proteinExistence type="predicted"/>
<dbReference type="PANTHER" id="PTHR46928">
    <property type="entry name" value="MESENCHYME-SPECIFIC CELL SURFACE GLYCOPROTEIN"/>
    <property type="match status" value="1"/>
</dbReference>
<dbReference type="Proteomes" id="UP001519460">
    <property type="component" value="Unassembled WGS sequence"/>
</dbReference>
<dbReference type="AlphaFoldDB" id="A0ABD0M3E8"/>
<comment type="caution">
    <text evidence="3">The sequence shown here is derived from an EMBL/GenBank/DDBJ whole genome shotgun (WGS) entry which is preliminary data.</text>
</comment>
<feature type="region of interest" description="Disordered" evidence="1">
    <location>
        <begin position="280"/>
        <end position="444"/>
    </location>
</feature>
<name>A0ABD0M3E8_9CAEN</name>
<evidence type="ECO:0000313" key="4">
    <source>
        <dbReference type="Proteomes" id="UP001519460"/>
    </source>
</evidence>
<dbReference type="SUPFAM" id="SSF63829">
    <property type="entry name" value="Calcium-dependent phosphotriesterase"/>
    <property type="match status" value="1"/>
</dbReference>
<feature type="compositionally biased region" description="Basic and acidic residues" evidence="1">
    <location>
        <begin position="350"/>
        <end position="366"/>
    </location>
</feature>
<evidence type="ECO:0000259" key="2">
    <source>
        <dbReference type="Pfam" id="PF22494"/>
    </source>
</evidence>
<keyword evidence="4" id="KW-1185">Reference proteome</keyword>
<gene>
    <name evidence="3" type="ORF">BaRGS_00002978</name>
</gene>